<sequence length="120" mass="14117">MREAVRLMQGGNEINWRLAAACAYIGAYQETHRVLDRMSPARSNQLMNRHEALVWRLRRHRSVEARMLAELLSSLRRLHDGAQYDFLTPFDRDQAVMLGTFMSQYREKLSAFERMQAPFT</sequence>
<proteinExistence type="predicted"/>
<dbReference type="Proteomes" id="UP000005808">
    <property type="component" value="Unassembled WGS sequence"/>
</dbReference>
<dbReference type="EMBL" id="AHJE01000038">
    <property type="protein sequence ID" value="EHP42135.1"/>
    <property type="molecule type" value="Genomic_DNA"/>
</dbReference>
<evidence type="ECO:0000313" key="1">
    <source>
        <dbReference type="EMBL" id="EHP42135.1"/>
    </source>
</evidence>
<dbReference type="AlphaFoldDB" id="H1S5Q3"/>
<organism evidence="1 2">
    <name type="scientific">Cupriavidus basilensis OR16</name>
    <dbReference type="NCBI Taxonomy" id="1127483"/>
    <lineage>
        <taxon>Bacteria</taxon>
        <taxon>Pseudomonadati</taxon>
        <taxon>Pseudomonadota</taxon>
        <taxon>Betaproteobacteria</taxon>
        <taxon>Burkholderiales</taxon>
        <taxon>Burkholderiaceae</taxon>
        <taxon>Cupriavidus</taxon>
    </lineage>
</organism>
<name>H1S5Q3_9BURK</name>
<dbReference type="OrthoDB" id="8960680at2"/>
<dbReference type="RefSeq" id="WP_006158747.1">
    <property type="nucleotide sequence ID" value="NZ_AHJE01000038.1"/>
</dbReference>
<gene>
    <name evidence="1" type="ORF">OR16_15972</name>
</gene>
<accession>H1S5Q3</accession>
<reference evidence="1 2" key="1">
    <citation type="journal article" date="2012" name="J. Bacteriol.">
        <title>De Novo Genome Project of Cupriavidus basilensis OR16.</title>
        <authorList>
            <person name="Cserhati M."/>
            <person name="Kriszt B."/>
            <person name="Szoboszlay S."/>
            <person name="Toth A."/>
            <person name="Szabo I."/>
            <person name="Tancsics A."/>
            <person name="Nagy I."/>
            <person name="Horvath B."/>
            <person name="Nagy I."/>
            <person name="Kukolya J."/>
        </authorList>
    </citation>
    <scope>NUCLEOTIDE SEQUENCE [LARGE SCALE GENOMIC DNA]</scope>
    <source>
        <strain evidence="1 2">OR16</strain>
    </source>
</reference>
<dbReference type="PATRIC" id="fig|1127483.3.peg.3205"/>
<evidence type="ECO:0000313" key="2">
    <source>
        <dbReference type="Proteomes" id="UP000005808"/>
    </source>
</evidence>
<dbReference type="Gene3D" id="1.20.120.330">
    <property type="entry name" value="Nucleotidyltransferases domain 2"/>
    <property type="match status" value="1"/>
</dbReference>
<comment type="caution">
    <text evidence="1">The sequence shown here is derived from an EMBL/GenBank/DDBJ whole genome shotgun (WGS) entry which is preliminary data.</text>
</comment>
<protein>
    <submittedName>
        <fullName evidence="1">Uncharacterized protein</fullName>
    </submittedName>
</protein>